<keyword evidence="1" id="KW-0812">Transmembrane</keyword>
<protein>
    <recommendedName>
        <fullName evidence="4">Secreted peptide</fullName>
    </recommendedName>
</protein>
<keyword evidence="1" id="KW-0472">Membrane</keyword>
<evidence type="ECO:0000313" key="2">
    <source>
        <dbReference type="EMBL" id="KAH0925655.1"/>
    </source>
</evidence>
<comment type="caution">
    <text evidence="2">The sequence shown here is derived from an EMBL/GenBank/DDBJ whole genome shotgun (WGS) entry which is preliminary data.</text>
</comment>
<evidence type="ECO:0000256" key="1">
    <source>
        <dbReference type="SAM" id="Phobius"/>
    </source>
</evidence>
<dbReference type="Proteomes" id="UP000824890">
    <property type="component" value="Unassembled WGS sequence"/>
</dbReference>
<feature type="transmembrane region" description="Helical" evidence="1">
    <location>
        <begin position="43"/>
        <end position="65"/>
    </location>
</feature>
<evidence type="ECO:0008006" key="4">
    <source>
        <dbReference type="Google" id="ProtNLM"/>
    </source>
</evidence>
<proteinExistence type="predicted"/>
<organism evidence="2 3">
    <name type="scientific">Brassica napus</name>
    <name type="common">Rape</name>
    <dbReference type="NCBI Taxonomy" id="3708"/>
    <lineage>
        <taxon>Eukaryota</taxon>
        <taxon>Viridiplantae</taxon>
        <taxon>Streptophyta</taxon>
        <taxon>Embryophyta</taxon>
        <taxon>Tracheophyta</taxon>
        <taxon>Spermatophyta</taxon>
        <taxon>Magnoliopsida</taxon>
        <taxon>eudicotyledons</taxon>
        <taxon>Gunneridae</taxon>
        <taxon>Pentapetalae</taxon>
        <taxon>rosids</taxon>
        <taxon>malvids</taxon>
        <taxon>Brassicales</taxon>
        <taxon>Brassicaceae</taxon>
        <taxon>Brassiceae</taxon>
        <taxon>Brassica</taxon>
    </lineage>
</organism>
<gene>
    <name evidence="2" type="ORF">HID58_017911</name>
</gene>
<accession>A0ABQ8D8E6</accession>
<name>A0ABQ8D8E6_BRANA</name>
<keyword evidence="1" id="KW-1133">Transmembrane helix</keyword>
<dbReference type="EMBL" id="JAGKQM010000005">
    <property type="protein sequence ID" value="KAH0925655.1"/>
    <property type="molecule type" value="Genomic_DNA"/>
</dbReference>
<keyword evidence="3" id="KW-1185">Reference proteome</keyword>
<sequence>MIIYVFRLPLQCAVLLTITGKRLVSVLLFSLSSRMTPRFVDFILSHFISLFSHLVAPFIADHVFGGSPFRRICYSRLFMVSSLSFGFFVIGFHSHLTQSFLALRWHERIL</sequence>
<feature type="transmembrane region" description="Helical" evidence="1">
    <location>
        <begin position="77"/>
        <end position="96"/>
    </location>
</feature>
<evidence type="ECO:0000313" key="3">
    <source>
        <dbReference type="Proteomes" id="UP000824890"/>
    </source>
</evidence>
<reference evidence="2 3" key="1">
    <citation type="submission" date="2021-05" db="EMBL/GenBank/DDBJ databases">
        <title>Genome Assembly of Synthetic Allotetraploid Brassica napus Reveals Homoeologous Exchanges between Subgenomes.</title>
        <authorList>
            <person name="Davis J.T."/>
        </authorList>
    </citation>
    <scope>NUCLEOTIDE SEQUENCE [LARGE SCALE GENOMIC DNA]</scope>
    <source>
        <strain evidence="3">cv. Da-Ae</strain>
        <tissue evidence="2">Seedling</tissue>
    </source>
</reference>